<dbReference type="Proteomes" id="UP000280344">
    <property type="component" value="Chromosome"/>
</dbReference>
<protein>
    <submittedName>
        <fullName evidence="1">Uncharacterized protein</fullName>
    </submittedName>
</protein>
<keyword evidence="2" id="KW-1185">Reference proteome</keyword>
<dbReference type="KEGG" id="flh:EJ997_10360"/>
<gene>
    <name evidence="1" type="ORF">EJ997_10360</name>
</gene>
<dbReference type="RefSeq" id="WP_126704489.1">
    <property type="nucleotide sequence ID" value="NZ_CP034593.1"/>
</dbReference>
<sequence>MDKETMLTYWELMGPGRADEDRRNLHEMPATPEVLILRAWASEALQAHHAWRAEHYPKRVAAHRAVPSAKVEQ</sequence>
<organism evidence="1 2">
    <name type="scientific">Flaviflexus ciconiae</name>
    <dbReference type="NCBI Taxonomy" id="2496867"/>
    <lineage>
        <taxon>Bacteria</taxon>
        <taxon>Bacillati</taxon>
        <taxon>Actinomycetota</taxon>
        <taxon>Actinomycetes</taxon>
        <taxon>Actinomycetales</taxon>
        <taxon>Actinomycetaceae</taxon>
        <taxon>Flaviflexus</taxon>
    </lineage>
</organism>
<accession>A0A3S9PZH6</accession>
<proteinExistence type="predicted"/>
<dbReference type="EMBL" id="CP034593">
    <property type="protein sequence ID" value="AZQ77686.1"/>
    <property type="molecule type" value="Genomic_DNA"/>
</dbReference>
<evidence type="ECO:0000313" key="1">
    <source>
        <dbReference type="EMBL" id="AZQ77686.1"/>
    </source>
</evidence>
<reference evidence="1 2" key="1">
    <citation type="submission" date="2018-12" db="EMBL/GenBank/DDBJ databases">
        <title>Complete genome sequence of Flaviflexus sp. H23T48.</title>
        <authorList>
            <person name="Bae J.-W."/>
            <person name="Lee J.-Y."/>
        </authorList>
    </citation>
    <scope>NUCLEOTIDE SEQUENCE [LARGE SCALE GENOMIC DNA]</scope>
    <source>
        <strain evidence="1 2">H23T48</strain>
    </source>
</reference>
<dbReference type="OrthoDB" id="9911441at2"/>
<dbReference type="AlphaFoldDB" id="A0A3S9PZH6"/>
<name>A0A3S9PZH6_9ACTO</name>
<evidence type="ECO:0000313" key="2">
    <source>
        <dbReference type="Proteomes" id="UP000280344"/>
    </source>
</evidence>